<name>Q6MYB5_ASPFM</name>
<proteinExistence type="predicted"/>
<protein>
    <submittedName>
        <fullName evidence="2">Uncharacterized protein</fullName>
    </submittedName>
</protein>
<gene>
    <name evidence="2" type="ORF">AfA35g10.18</name>
</gene>
<evidence type="ECO:0000256" key="1">
    <source>
        <dbReference type="SAM" id="MobiDB-lite"/>
    </source>
</evidence>
<organism evidence="2">
    <name type="scientific">Aspergillus fumigatus</name>
    <name type="common">Neosartorya fumigata</name>
    <dbReference type="NCBI Taxonomy" id="746128"/>
    <lineage>
        <taxon>Eukaryota</taxon>
        <taxon>Fungi</taxon>
        <taxon>Dikarya</taxon>
        <taxon>Ascomycota</taxon>
        <taxon>Pezizomycotina</taxon>
        <taxon>Eurotiomycetes</taxon>
        <taxon>Eurotiomycetidae</taxon>
        <taxon>Eurotiales</taxon>
        <taxon>Aspergillaceae</taxon>
        <taxon>Aspergillus</taxon>
        <taxon>Aspergillus subgen. Fumigati</taxon>
    </lineage>
</organism>
<sequence>MYYCPVFVVITVILCGRKGRRVVFRRQPCKYHTYSSMDVTDENNIYLWCAGLCLGCSDRILIVLSMGSVLWPSILCWVRQYHMFAGNIYMTPYRYCTIFRQHRCTLTQRDKRPMFTSITEPLDVSIRINHLEMRNMNTQHVTSMTESKSPPDFDDRRMTRRVKEGATKRELQVPKPQDPNGECFVRSYSY</sequence>
<dbReference type="EMBL" id="BX649607">
    <property type="protein sequence ID" value="CAF32088.1"/>
    <property type="molecule type" value="Genomic_DNA"/>
</dbReference>
<feature type="compositionally biased region" description="Basic and acidic residues" evidence="1">
    <location>
        <begin position="149"/>
        <end position="172"/>
    </location>
</feature>
<reference evidence="2" key="1">
    <citation type="journal article" date="2004" name="Fungal Genet. Biol.">
        <title>Insight into the genome of Aspergillus fumigatus: analysis of a 922 kb region encompassing the nitrate assimilation gene cluster.</title>
        <authorList>
            <person name="Pain A."/>
            <person name="Woodward J."/>
            <person name="Quail M.A."/>
            <person name="Anderson M.J."/>
            <person name="Clark R."/>
            <person name="Collins M."/>
            <person name="Fosker N."/>
            <person name="Fraser A."/>
            <person name="Harris D."/>
            <person name="Larke N."/>
            <person name="Murphy L."/>
            <person name="Humphray S."/>
            <person name="O'Neil S."/>
            <person name="Pertea M."/>
            <person name="Price C."/>
            <person name="Rabbinowitsch E."/>
            <person name="Rajandream M-A."/>
            <person name="Salzberg S."/>
            <person name="Saunders D."/>
            <person name="Seegar K."/>
            <person name="Sharp S."/>
            <person name="Warren T."/>
            <person name="Denning D.W."/>
            <person name="Barrell B."/>
            <person name="Hall N."/>
        </authorList>
    </citation>
    <scope>NUCLEOTIDE SEQUENCE</scope>
</reference>
<dbReference type="AlphaFoldDB" id="Q6MYB5"/>
<accession>Q6MYB5</accession>
<feature type="region of interest" description="Disordered" evidence="1">
    <location>
        <begin position="140"/>
        <end position="180"/>
    </location>
</feature>
<evidence type="ECO:0000313" key="2">
    <source>
        <dbReference type="EMBL" id="CAF32088.1"/>
    </source>
</evidence>